<dbReference type="Gene3D" id="3.40.50.720">
    <property type="entry name" value="NAD(P)-binding Rossmann-like Domain"/>
    <property type="match status" value="1"/>
</dbReference>
<evidence type="ECO:0000256" key="1">
    <source>
        <dbReference type="ARBA" id="ARBA00006484"/>
    </source>
</evidence>
<dbReference type="InterPro" id="IPR036291">
    <property type="entry name" value="NAD(P)-bd_dom_sf"/>
</dbReference>
<evidence type="ECO:0000313" key="5">
    <source>
        <dbReference type="Proteomes" id="UP001595462"/>
    </source>
</evidence>
<comment type="similarity">
    <text evidence="1">Belongs to the short-chain dehydrogenases/reductases (SDR) family.</text>
</comment>
<dbReference type="PROSITE" id="PS00061">
    <property type="entry name" value="ADH_SHORT"/>
    <property type="match status" value="1"/>
</dbReference>
<evidence type="ECO:0000313" key="4">
    <source>
        <dbReference type="EMBL" id="MFC3104740.1"/>
    </source>
</evidence>
<feature type="compositionally biased region" description="Polar residues" evidence="3">
    <location>
        <begin position="1"/>
        <end position="14"/>
    </location>
</feature>
<evidence type="ECO:0000256" key="3">
    <source>
        <dbReference type="SAM" id="MobiDB-lite"/>
    </source>
</evidence>
<protein>
    <submittedName>
        <fullName evidence="4">SDR family oxidoreductase</fullName>
    </submittedName>
</protein>
<feature type="region of interest" description="Disordered" evidence="3">
    <location>
        <begin position="1"/>
        <end position="22"/>
    </location>
</feature>
<proteinExistence type="inferred from homology"/>
<dbReference type="InterPro" id="IPR002347">
    <property type="entry name" value="SDR_fam"/>
</dbReference>
<sequence>MSDTHFPRQSQEQQPGDEHAMRPAPEYIRNNYSPAAKLSGKCAIITGGDSGIGRAVAVHYAAEGADLVIAYRSKNEEKDASETAALISAYGQRCELMRGDVGDSTFCSGVVERALERFGAVNILVNNAAEQYDWYDITAIPDDQLLRTFQSNIFSHFYMARAAVPHMGEGDVIIATSSVNAFKGNDSLIDYSATKGAIQGLVRSLAQSLVDRGIRVNAVAPGPVWTPLIPASFSAEKTAHFGGQVPMDRAAQPSEIAPAYVYLATHESSYMTGQTIHLNGGVILNT</sequence>
<organism evidence="4 5">
    <name type="scientific">Salinisphaera aquimarina</name>
    <dbReference type="NCBI Taxonomy" id="2094031"/>
    <lineage>
        <taxon>Bacteria</taxon>
        <taxon>Pseudomonadati</taxon>
        <taxon>Pseudomonadota</taxon>
        <taxon>Gammaproteobacteria</taxon>
        <taxon>Salinisphaerales</taxon>
        <taxon>Salinisphaeraceae</taxon>
        <taxon>Salinisphaera</taxon>
    </lineage>
</organism>
<dbReference type="SUPFAM" id="SSF51735">
    <property type="entry name" value="NAD(P)-binding Rossmann-fold domains"/>
    <property type="match status" value="1"/>
</dbReference>
<keyword evidence="2" id="KW-0560">Oxidoreductase</keyword>
<evidence type="ECO:0000256" key="2">
    <source>
        <dbReference type="ARBA" id="ARBA00023002"/>
    </source>
</evidence>
<reference evidence="5" key="1">
    <citation type="journal article" date="2019" name="Int. J. Syst. Evol. Microbiol.">
        <title>The Global Catalogue of Microorganisms (GCM) 10K type strain sequencing project: providing services to taxonomists for standard genome sequencing and annotation.</title>
        <authorList>
            <consortium name="The Broad Institute Genomics Platform"/>
            <consortium name="The Broad Institute Genome Sequencing Center for Infectious Disease"/>
            <person name="Wu L."/>
            <person name="Ma J."/>
        </authorList>
    </citation>
    <scope>NUCLEOTIDE SEQUENCE [LARGE SCALE GENOMIC DNA]</scope>
    <source>
        <strain evidence="5">KCTC 52640</strain>
    </source>
</reference>
<dbReference type="InterPro" id="IPR020904">
    <property type="entry name" value="Sc_DH/Rdtase_CS"/>
</dbReference>
<dbReference type="PANTHER" id="PTHR48107">
    <property type="entry name" value="NADPH-DEPENDENT ALDEHYDE REDUCTASE-LIKE PROTEIN, CHLOROPLASTIC-RELATED"/>
    <property type="match status" value="1"/>
</dbReference>
<accession>A0ABV7ESH9</accession>
<dbReference type="RefSeq" id="WP_380690172.1">
    <property type="nucleotide sequence ID" value="NZ_JBHRSS010000005.1"/>
</dbReference>
<name>A0ABV7ESH9_9GAMM</name>
<dbReference type="Pfam" id="PF13561">
    <property type="entry name" value="adh_short_C2"/>
    <property type="match status" value="1"/>
</dbReference>
<dbReference type="EMBL" id="JBHRSS010000005">
    <property type="protein sequence ID" value="MFC3104740.1"/>
    <property type="molecule type" value="Genomic_DNA"/>
</dbReference>
<comment type="caution">
    <text evidence="4">The sequence shown here is derived from an EMBL/GenBank/DDBJ whole genome shotgun (WGS) entry which is preliminary data.</text>
</comment>
<gene>
    <name evidence="4" type="ORF">ACFOSU_12680</name>
</gene>
<dbReference type="Proteomes" id="UP001595462">
    <property type="component" value="Unassembled WGS sequence"/>
</dbReference>
<dbReference type="PRINTS" id="PR00081">
    <property type="entry name" value="GDHRDH"/>
</dbReference>
<keyword evidence="5" id="KW-1185">Reference proteome</keyword>
<dbReference type="PANTHER" id="PTHR48107:SF16">
    <property type="entry name" value="NADPH-DEPENDENT ALDEHYDE REDUCTASE 1, CHLOROPLASTIC"/>
    <property type="match status" value="1"/>
</dbReference>
<dbReference type="PRINTS" id="PR00080">
    <property type="entry name" value="SDRFAMILY"/>
</dbReference>